<evidence type="ECO:0000256" key="2">
    <source>
        <dbReference type="ARBA" id="ARBA00022448"/>
    </source>
</evidence>
<evidence type="ECO:0000256" key="7">
    <source>
        <dbReference type="RuleBase" id="RU363032"/>
    </source>
</evidence>
<feature type="transmembrane region" description="Helical" evidence="7">
    <location>
        <begin position="174"/>
        <end position="193"/>
    </location>
</feature>
<dbReference type="PATRIC" id="fig|162209.4.peg.3496"/>
<gene>
    <name evidence="9" type="ORF">IJ22_32710</name>
</gene>
<name>A0A0U2M6N6_9BACL</name>
<comment type="similarity">
    <text evidence="7">Belongs to the binding-protein-dependent transport system permease family.</text>
</comment>
<evidence type="ECO:0000313" key="10">
    <source>
        <dbReference type="Proteomes" id="UP000061660"/>
    </source>
</evidence>
<protein>
    <submittedName>
        <fullName evidence="9">Sugar ABC transporter permease</fullName>
    </submittedName>
</protein>
<evidence type="ECO:0000313" key="9">
    <source>
        <dbReference type="EMBL" id="ALS23632.1"/>
    </source>
</evidence>
<sequence>MGNLQKTEYSYPAATSLSPGRKKQFDKRLTICLFLAPALIVYCIYILYPIFGTAQYSFYQWKGGADKTFIGLQNYTVLFSDPVFWKAFLNNVKIIFTSVFLQIPLGLIMALILFAPIRGKRLFQTIYFMPFLMSTVAIGMLWIFMFDPLNGVVNRLISLFGFEYVAWLSEEKTAMSAILLVIVWQYAPFYMILFKAAIVGISEDLYEAASIDGASAFERFWHITLPLLLPTIVTSSTLAIVGSLKAFDIFYIMTGGGPNGSTELLGTYMYKQAFIHFDMGYGSAVAFMMFLLAFIAAGVIQVMEAGRKKKGAMP</sequence>
<feature type="transmembrane region" description="Helical" evidence="7">
    <location>
        <begin position="126"/>
        <end position="146"/>
    </location>
</feature>
<dbReference type="EMBL" id="CP013652">
    <property type="protein sequence ID" value="ALS23632.1"/>
    <property type="molecule type" value="Genomic_DNA"/>
</dbReference>
<dbReference type="PANTHER" id="PTHR30193">
    <property type="entry name" value="ABC TRANSPORTER PERMEASE PROTEIN"/>
    <property type="match status" value="1"/>
</dbReference>
<comment type="subcellular location">
    <subcellularLocation>
        <location evidence="1 7">Cell membrane</location>
        <topology evidence="1 7">Multi-pass membrane protein</topology>
    </subcellularLocation>
</comment>
<dbReference type="GO" id="GO:0005886">
    <property type="term" value="C:plasma membrane"/>
    <property type="evidence" value="ECO:0007669"/>
    <property type="project" value="UniProtKB-SubCell"/>
</dbReference>
<feature type="domain" description="ABC transmembrane type-1" evidence="8">
    <location>
        <begin position="88"/>
        <end position="300"/>
    </location>
</feature>
<reference evidence="10" key="1">
    <citation type="submission" date="2015-12" db="EMBL/GenBank/DDBJ databases">
        <title>Complete genome sequences of two moderately thermophilic Paenibacillus species.</title>
        <authorList>
            <person name="Butler R.III."/>
            <person name="Wang J."/>
            <person name="Stark B.C."/>
            <person name="Pombert J.-F."/>
        </authorList>
    </citation>
    <scope>NUCLEOTIDE SEQUENCE [LARGE SCALE GENOMIC DNA]</scope>
    <source>
        <strain evidence="10">32O-Y</strain>
    </source>
</reference>
<keyword evidence="5 7" id="KW-1133">Transmembrane helix</keyword>
<dbReference type="Gene3D" id="1.10.3720.10">
    <property type="entry name" value="MetI-like"/>
    <property type="match status" value="1"/>
</dbReference>
<evidence type="ECO:0000256" key="6">
    <source>
        <dbReference type="ARBA" id="ARBA00023136"/>
    </source>
</evidence>
<dbReference type="KEGG" id="pnp:IJ22_32710"/>
<evidence type="ECO:0000256" key="4">
    <source>
        <dbReference type="ARBA" id="ARBA00022692"/>
    </source>
</evidence>
<feature type="transmembrane region" description="Helical" evidence="7">
    <location>
        <begin position="273"/>
        <end position="300"/>
    </location>
</feature>
<keyword evidence="10" id="KW-1185">Reference proteome</keyword>
<dbReference type="InterPro" id="IPR051393">
    <property type="entry name" value="ABC_transporter_permease"/>
</dbReference>
<dbReference type="PROSITE" id="PS50928">
    <property type="entry name" value="ABC_TM1"/>
    <property type="match status" value="1"/>
</dbReference>
<keyword evidence="2 7" id="KW-0813">Transport</keyword>
<dbReference type="GO" id="GO:0055085">
    <property type="term" value="P:transmembrane transport"/>
    <property type="evidence" value="ECO:0007669"/>
    <property type="project" value="InterPro"/>
</dbReference>
<dbReference type="InterPro" id="IPR000515">
    <property type="entry name" value="MetI-like"/>
</dbReference>
<evidence type="ECO:0000256" key="5">
    <source>
        <dbReference type="ARBA" id="ARBA00022989"/>
    </source>
</evidence>
<keyword evidence="6 7" id="KW-0472">Membrane</keyword>
<keyword evidence="4 7" id="KW-0812">Transmembrane</keyword>
<proteinExistence type="inferred from homology"/>
<accession>A0A0U2M6N6</accession>
<evidence type="ECO:0000256" key="1">
    <source>
        <dbReference type="ARBA" id="ARBA00004651"/>
    </source>
</evidence>
<dbReference type="OrthoDB" id="152280at2"/>
<dbReference type="STRING" id="162209.IJ22_32710"/>
<dbReference type="InterPro" id="IPR035906">
    <property type="entry name" value="MetI-like_sf"/>
</dbReference>
<evidence type="ECO:0000259" key="8">
    <source>
        <dbReference type="PROSITE" id="PS50928"/>
    </source>
</evidence>
<dbReference type="Pfam" id="PF00528">
    <property type="entry name" value="BPD_transp_1"/>
    <property type="match status" value="1"/>
</dbReference>
<dbReference type="CDD" id="cd06261">
    <property type="entry name" value="TM_PBP2"/>
    <property type="match status" value="1"/>
</dbReference>
<dbReference type="SUPFAM" id="SSF161098">
    <property type="entry name" value="MetI-like"/>
    <property type="match status" value="1"/>
</dbReference>
<organism evidence="9 10">
    <name type="scientific">Paenibacillus naphthalenovorans</name>
    <dbReference type="NCBI Taxonomy" id="162209"/>
    <lineage>
        <taxon>Bacteria</taxon>
        <taxon>Bacillati</taxon>
        <taxon>Bacillota</taxon>
        <taxon>Bacilli</taxon>
        <taxon>Bacillales</taxon>
        <taxon>Paenibacillaceae</taxon>
        <taxon>Paenibacillus</taxon>
    </lineage>
</organism>
<dbReference type="AlphaFoldDB" id="A0A0U2M6N6"/>
<reference evidence="9 10" key="2">
    <citation type="journal article" date="2016" name="Genome Announc.">
        <title>Complete Genome Sequences of Two Interactive Moderate Thermophiles, Paenibacillus napthalenovorans 32O-Y and Paenibacillus sp. 32O-W.</title>
        <authorList>
            <person name="Butler R.R.III."/>
            <person name="Wang J."/>
            <person name="Stark B.C."/>
            <person name="Pombert J.F."/>
        </authorList>
    </citation>
    <scope>NUCLEOTIDE SEQUENCE [LARGE SCALE GENOMIC DNA]</scope>
    <source>
        <strain evidence="9 10">32O-Y</strain>
    </source>
</reference>
<dbReference type="PANTHER" id="PTHR30193:SF37">
    <property type="entry name" value="INNER MEMBRANE ABC TRANSPORTER PERMEASE PROTEIN YCJO"/>
    <property type="match status" value="1"/>
</dbReference>
<feature type="transmembrane region" description="Helical" evidence="7">
    <location>
        <begin position="31"/>
        <end position="51"/>
    </location>
</feature>
<evidence type="ECO:0000256" key="3">
    <source>
        <dbReference type="ARBA" id="ARBA00022475"/>
    </source>
</evidence>
<dbReference type="Proteomes" id="UP000061660">
    <property type="component" value="Chromosome"/>
</dbReference>
<feature type="transmembrane region" description="Helical" evidence="7">
    <location>
        <begin position="227"/>
        <end position="253"/>
    </location>
</feature>
<feature type="transmembrane region" description="Helical" evidence="7">
    <location>
        <begin position="94"/>
        <end position="114"/>
    </location>
</feature>
<keyword evidence="3" id="KW-1003">Cell membrane</keyword>